<protein>
    <recommendedName>
        <fullName evidence="3">ApeA N-terminal domain-containing protein</fullName>
    </recommendedName>
</protein>
<proteinExistence type="predicted"/>
<dbReference type="EMBL" id="JAVBVO010000005">
    <property type="protein sequence ID" value="MDZ5760353.1"/>
    <property type="molecule type" value="Genomic_DNA"/>
</dbReference>
<name>A0AAW9JXK6_CARML</name>
<organism evidence="1 2">
    <name type="scientific">Carnobacterium maltaromaticum</name>
    <name type="common">Carnobacterium piscicola</name>
    <dbReference type="NCBI Taxonomy" id="2751"/>
    <lineage>
        <taxon>Bacteria</taxon>
        <taxon>Bacillati</taxon>
        <taxon>Bacillota</taxon>
        <taxon>Bacilli</taxon>
        <taxon>Lactobacillales</taxon>
        <taxon>Carnobacteriaceae</taxon>
        <taxon>Carnobacterium</taxon>
    </lineage>
</organism>
<gene>
    <name evidence="1" type="ORF">RAK27_17070</name>
</gene>
<evidence type="ECO:0000313" key="1">
    <source>
        <dbReference type="EMBL" id="MDZ5760353.1"/>
    </source>
</evidence>
<evidence type="ECO:0000313" key="2">
    <source>
        <dbReference type="Proteomes" id="UP001290462"/>
    </source>
</evidence>
<comment type="caution">
    <text evidence="1">The sequence shown here is derived from an EMBL/GenBank/DDBJ whole genome shotgun (WGS) entry which is preliminary data.</text>
</comment>
<sequence length="198" mass="23618">MEKDDFINVFWEYYFGLENDFIFTIRYVSITESNYKTYSTEYAKLLLSICSEVDVILKKICDFEGSKMKNVNDYLQKIIKKELMEKNNKVTLKSPHSKLTLTPFDRWKETKNLSWWTDYNKVKHNRSENIEKANLKNVLTSLSALYLLENYLYQKIIKDEVDVIDFIEPPSKLFSLNWDAKMKSIENMHYTIVGQIEN</sequence>
<evidence type="ECO:0008006" key="3">
    <source>
        <dbReference type="Google" id="ProtNLM"/>
    </source>
</evidence>
<dbReference type="Proteomes" id="UP001290462">
    <property type="component" value="Unassembled WGS sequence"/>
</dbReference>
<accession>A0AAW9JXK6</accession>
<dbReference type="RefSeq" id="WP_322809661.1">
    <property type="nucleotide sequence ID" value="NZ_JAVBVO010000005.1"/>
</dbReference>
<dbReference type="AlphaFoldDB" id="A0AAW9JXK6"/>
<reference evidence="1" key="1">
    <citation type="submission" date="2023-08" db="EMBL/GenBank/DDBJ databases">
        <title>Genomic characterization of piscicolin 126 produced by Carnobacterium maltaromaticum CM22 strain isolated from salmon (Salmo salar).</title>
        <authorList>
            <person name="Gonzalez-Gragera E."/>
            <person name="Garcia-Lopez J.D."/>
            <person name="Teso-Perez C."/>
            <person name="Gimenez-Hernandez I."/>
            <person name="Peralta-Sanchez J.M."/>
            <person name="Valdivia E."/>
            <person name="Montalban-Lopez M."/>
            <person name="Martin-Platero A.M."/>
            <person name="Banos A."/>
            <person name="Martinez-Bueno M."/>
        </authorList>
    </citation>
    <scope>NUCLEOTIDE SEQUENCE</scope>
    <source>
        <strain evidence="1">CM22</strain>
    </source>
</reference>